<feature type="compositionally biased region" description="Low complexity" evidence="2">
    <location>
        <begin position="67"/>
        <end position="77"/>
    </location>
</feature>
<feature type="compositionally biased region" description="Polar residues" evidence="2">
    <location>
        <begin position="352"/>
        <end position="361"/>
    </location>
</feature>
<evidence type="ECO:0000256" key="2">
    <source>
        <dbReference type="SAM" id="MobiDB-lite"/>
    </source>
</evidence>
<protein>
    <submittedName>
        <fullName evidence="3">Uncharacterized protein</fullName>
    </submittedName>
</protein>
<feature type="coiled-coil region" evidence="1">
    <location>
        <begin position="486"/>
        <end position="527"/>
    </location>
</feature>
<proteinExistence type="predicted"/>
<feature type="region of interest" description="Disordered" evidence="2">
    <location>
        <begin position="197"/>
        <end position="237"/>
    </location>
</feature>
<dbReference type="VEuPathDB" id="FungiDB:PSHT_02890"/>
<feature type="compositionally biased region" description="Basic residues" evidence="2">
    <location>
        <begin position="84"/>
        <end position="108"/>
    </location>
</feature>
<reference evidence="4" key="3">
    <citation type="journal article" date="2018" name="Mol. Plant Microbe Interact.">
        <title>Genome sequence resources for the wheat stripe rust pathogen (Puccinia striiformis f. sp. tritici) and the barley stripe rust pathogen (Puccinia striiformis f. sp. hordei).</title>
        <authorList>
            <person name="Xia C."/>
            <person name="Wang M."/>
            <person name="Yin C."/>
            <person name="Cornejo O.E."/>
            <person name="Hulbert S.H."/>
            <person name="Chen X."/>
        </authorList>
    </citation>
    <scope>NUCLEOTIDE SEQUENCE [LARGE SCALE GENOMIC DNA]</scope>
    <source>
        <strain evidence="4">93TX-2</strain>
    </source>
</reference>
<feature type="compositionally biased region" description="Basic and acidic residues" evidence="2">
    <location>
        <begin position="389"/>
        <end position="417"/>
    </location>
</feature>
<dbReference type="EMBL" id="PKSM01000026">
    <property type="protein sequence ID" value="POW21016.1"/>
    <property type="molecule type" value="Genomic_DNA"/>
</dbReference>
<feature type="compositionally biased region" description="Basic and acidic residues" evidence="2">
    <location>
        <begin position="197"/>
        <end position="210"/>
    </location>
</feature>
<comment type="caution">
    <text evidence="3">The sequence shown here is derived from an EMBL/GenBank/DDBJ whole genome shotgun (WGS) entry which is preliminary data.</text>
</comment>
<accession>A0A2S4WGU4</accession>
<dbReference type="PANTHER" id="PTHR33324">
    <property type="entry name" value="EXPRESSED PROTEIN"/>
    <property type="match status" value="1"/>
</dbReference>
<keyword evidence="4" id="KW-1185">Reference proteome</keyword>
<evidence type="ECO:0000256" key="1">
    <source>
        <dbReference type="SAM" id="Coils"/>
    </source>
</evidence>
<feature type="region of interest" description="Disordered" evidence="2">
    <location>
        <begin position="1"/>
        <end position="140"/>
    </location>
</feature>
<feature type="non-terminal residue" evidence="3">
    <location>
        <position position="1"/>
    </location>
</feature>
<dbReference type="VEuPathDB" id="FungiDB:PSTT_06176"/>
<organism evidence="3 4">
    <name type="scientific">Puccinia striiformis</name>
    <dbReference type="NCBI Taxonomy" id="27350"/>
    <lineage>
        <taxon>Eukaryota</taxon>
        <taxon>Fungi</taxon>
        <taxon>Dikarya</taxon>
        <taxon>Basidiomycota</taxon>
        <taxon>Pucciniomycotina</taxon>
        <taxon>Pucciniomycetes</taxon>
        <taxon>Pucciniales</taxon>
        <taxon>Pucciniaceae</taxon>
        <taxon>Puccinia</taxon>
    </lineage>
</organism>
<sequence>IKSHQPNMAETDSKSELSSSPPPNNTPNIIQYPYPPGWITPGITPSPNLPQLYPVMPHQLPPIGFTSASPPASSSQSTMVPHQTKGRRTRSSQSKTKKAPAQKKKTPSRKNASAEKEGPAKKKTPHRPWTTDQGTDGKSSLVLIVNWLKTGKNYDMWRKGEMSKREVAEKIVEYLVHNGVEGRGWEGVEQQVEDADWRGDHGSSKGEGQHSKKGTRSQQEVQRELGINDPDSDDDEAAEDFVGAATNETEDRSTCLMSCFCSGNQEDMSILLRSQSVFMDRASAVPLHLAESGVADDPSQIREALRLNNAKGGDSDGDLDIEPETQPPSSQPLRYDVPSSTQPPSSQPLRSVPSSTLSPGMSASARSSASLKRVRLDAENSGNTPAKKSNAERIFPSKEEMDAQRTEDQSLARERLENDKRLVEVTAQVAESLKPPTASSEVQSVQIRKNELDLAIQSHDFELRKGAKDLERKQFEMNFTKAASELAAVNLRADTEKINLQKAQAELRKAEVEAEQAKAHSQALTRAKMIQDFLRAGVSLADAIATTTQLLEMPK</sequence>
<feature type="region of interest" description="Disordered" evidence="2">
    <location>
        <begin position="293"/>
        <end position="417"/>
    </location>
</feature>
<evidence type="ECO:0000313" key="4">
    <source>
        <dbReference type="Proteomes" id="UP000238274"/>
    </source>
</evidence>
<dbReference type="OrthoDB" id="2506645at2759"/>
<dbReference type="PANTHER" id="PTHR33324:SF2">
    <property type="entry name" value="MYB_SANT-LIKE DNA-BINDING DOMAIN-CONTAINING PROTEIN"/>
    <property type="match status" value="1"/>
</dbReference>
<feature type="compositionally biased region" description="Polar residues" evidence="2">
    <location>
        <begin position="1"/>
        <end position="10"/>
    </location>
</feature>
<name>A0A2S4WGU4_9BASI</name>
<evidence type="ECO:0000313" key="3">
    <source>
        <dbReference type="EMBL" id="POW21016.1"/>
    </source>
</evidence>
<reference evidence="4" key="2">
    <citation type="journal article" date="2018" name="BMC Genomics">
        <title>Genomic insights into host adaptation between the wheat stripe rust pathogen (Puccinia striiformis f. sp. tritici) and the barley stripe rust pathogen (Puccinia striiformis f. sp. hordei).</title>
        <authorList>
            <person name="Xia C."/>
            <person name="Wang M."/>
            <person name="Yin C."/>
            <person name="Cornejo O.E."/>
            <person name="Hulbert S.H."/>
            <person name="Chen X."/>
        </authorList>
    </citation>
    <scope>NUCLEOTIDE SEQUENCE [LARGE SCALE GENOMIC DNA]</scope>
    <source>
        <strain evidence="4">93TX-2</strain>
    </source>
</reference>
<dbReference type="Proteomes" id="UP000238274">
    <property type="component" value="Unassembled WGS sequence"/>
</dbReference>
<dbReference type="AlphaFoldDB" id="A0A2S4WGU4"/>
<reference evidence="3 4" key="1">
    <citation type="submission" date="2017-12" db="EMBL/GenBank/DDBJ databases">
        <title>Gene loss provides genomic basis for host adaptation in cereal stripe rust fungi.</title>
        <authorList>
            <person name="Xia C."/>
        </authorList>
    </citation>
    <scope>NUCLEOTIDE SEQUENCE [LARGE SCALE GENOMIC DNA]</scope>
    <source>
        <strain evidence="3 4">93TX-2</strain>
    </source>
</reference>
<feature type="compositionally biased region" description="Low complexity" evidence="2">
    <location>
        <begin position="338"/>
        <end position="348"/>
    </location>
</feature>
<gene>
    <name evidence="3" type="ORF">PSHT_02890</name>
</gene>
<keyword evidence="1" id="KW-0175">Coiled coil</keyword>